<dbReference type="Proteomes" id="UP001206206">
    <property type="component" value="Unassembled WGS sequence"/>
</dbReference>
<evidence type="ECO:0000256" key="2">
    <source>
        <dbReference type="SAM" id="Phobius"/>
    </source>
</evidence>
<feature type="transmembrane region" description="Helical" evidence="2">
    <location>
        <begin position="113"/>
        <end position="133"/>
    </location>
</feature>
<name>A0ABT1PKP2_9ACTN</name>
<comment type="caution">
    <text evidence="3">The sequence shown here is derived from an EMBL/GenBank/DDBJ whole genome shotgun (WGS) entry which is preliminary data.</text>
</comment>
<protein>
    <submittedName>
        <fullName evidence="3">DUF2567 domain-containing protein</fullName>
    </submittedName>
</protein>
<dbReference type="EMBL" id="JANFNH010000052">
    <property type="protein sequence ID" value="MCQ4045938.1"/>
    <property type="molecule type" value="Genomic_DNA"/>
</dbReference>
<feature type="transmembrane region" description="Helical" evidence="2">
    <location>
        <begin position="87"/>
        <end position="106"/>
    </location>
</feature>
<dbReference type="RefSeq" id="WP_255932093.1">
    <property type="nucleotide sequence ID" value="NZ_JANFNH010000052.1"/>
</dbReference>
<proteinExistence type="predicted"/>
<keyword evidence="2" id="KW-0472">Membrane</keyword>
<feature type="transmembrane region" description="Helical" evidence="2">
    <location>
        <begin position="168"/>
        <end position="187"/>
    </location>
</feature>
<feature type="region of interest" description="Disordered" evidence="1">
    <location>
        <begin position="191"/>
        <end position="211"/>
    </location>
</feature>
<evidence type="ECO:0000313" key="3">
    <source>
        <dbReference type="EMBL" id="MCQ4045938.1"/>
    </source>
</evidence>
<sequence length="211" mass="21664">MTAPLSPHDQQPPNPPAPDTDGGGAQERPPLGGELRDGAIAAAALAVCGLVLGLLWVWLAPRIPLISDGSAVYLKNSEGEQAIGADGWFALMGLGFGVLTAAAVFWWRRAGGVAVVVGLAVGAVLGSVIAWRLGVALGPTQNVVAHAKAVGPNKVFYAPLELRAKGALLAWPVAAMATFLALTSGFGPRDPEPTPHWDGWSAGSGETPEQR</sequence>
<accession>A0ABT1PKP2</accession>
<reference evidence="3 4" key="1">
    <citation type="submission" date="2022-06" db="EMBL/GenBank/DDBJ databases">
        <title>Draft genome sequence of type strain Streptomyces rubrisoli DSM 42083.</title>
        <authorList>
            <person name="Duangmal K."/>
            <person name="Klaysubun C."/>
        </authorList>
    </citation>
    <scope>NUCLEOTIDE SEQUENCE [LARGE SCALE GENOMIC DNA]</scope>
    <source>
        <strain evidence="3 4">DSM 42083</strain>
    </source>
</reference>
<keyword evidence="2" id="KW-0812">Transmembrane</keyword>
<evidence type="ECO:0000256" key="1">
    <source>
        <dbReference type="SAM" id="MobiDB-lite"/>
    </source>
</evidence>
<feature type="region of interest" description="Disordered" evidence="1">
    <location>
        <begin position="1"/>
        <end position="31"/>
    </location>
</feature>
<organism evidence="3 4">
    <name type="scientific">Streptantibioticus rubrisoli</name>
    <dbReference type="NCBI Taxonomy" id="1387313"/>
    <lineage>
        <taxon>Bacteria</taxon>
        <taxon>Bacillati</taxon>
        <taxon>Actinomycetota</taxon>
        <taxon>Actinomycetes</taxon>
        <taxon>Kitasatosporales</taxon>
        <taxon>Streptomycetaceae</taxon>
        <taxon>Streptantibioticus</taxon>
    </lineage>
</organism>
<feature type="transmembrane region" description="Helical" evidence="2">
    <location>
        <begin position="38"/>
        <end position="59"/>
    </location>
</feature>
<gene>
    <name evidence="3" type="ORF">NON19_28835</name>
</gene>
<keyword evidence="4" id="KW-1185">Reference proteome</keyword>
<evidence type="ECO:0000313" key="4">
    <source>
        <dbReference type="Proteomes" id="UP001206206"/>
    </source>
</evidence>
<keyword evidence="2" id="KW-1133">Transmembrane helix</keyword>